<organism evidence="2 3">
    <name type="scientific">Deinococcus wulumuqiensis</name>
    <dbReference type="NCBI Taxonomy" id="980427"/>
    <lineage>
        <taxon>Bacteria</taxon>
        <taxon>Thermotogati</taxon>
        <taxon>Deinococcota</taxon>
        <taxon>Deinococci</taxon>
        <taxon>Deinococcales</taxon>
        <taxon>Deinococcaceae</taxon>
        <taxon>Deinococcus</taxon>
    </lineage>
</organism>
<feature type="region of interest" description="Disordered" evidence="1">
    <location>
        <begin position="80"/>
        <end position="103"/>
    </location>
</feature>
<dbReference type="KEGG" id="dwu:DVJ83_17850"/>
<dbReference type="AlphaFoldDB" id="A0A345IMP0"/>
<protein>
    <submittedName>
        <fullName evidence="2">Uncharacterized protein</fullName>
    </submittedName>
</protein>
<dbReference type="EMBL" id="CP031163">
    <property type="protein sequence ID" value="AXH00963.1"/>
    <property type="molecule type" value="Genomic_DNA"/>
</dbReference>
<evidence type="ECO:0000256" key="1">
    <source>
        <dbReference type="SAM" id="MobiDB-lite"/>
    </source>
</evidence>
<name>A0A345IMP0_9DEIO</name>
<dbReference type="Proteomes" id="UP000253744">
    <property type="component" value="Plasmid pDrdI"/>
</dbReference>
<keyword evidence="2" id="KW-0614">Plasmid</keyword>
<gene>
    <name evidence="2" type="ORF">DVJ83_17850</name>
</gene>
<accession>A0A345IMP0</accession>
<evidence type="ECO:0000313" key="2">
    <source>
        <dbReference type="EMBL" id="AXH00963.1"/>
    </source>
</evidence>
<proteinExistence type="predicted"/>
<reference evidence="2 3" key="1">
    <citation type="submission" date="2018-07" db="EMBL/GenBank/DDBJ databases">
        <title>Complete Genome and Methylome Analysis of Deinococcus wulumuqiensis NEB 479.</title>
        <authorList>
            <person name="Fomenkov A."/>
            <person name="Luyten Y."/>
            <person name="Vincze T."/>
            <person name="Anton B.P."/>
            <person name="Clark T."/>
            <person name="Roberts R.J."/>
            <person name="Morgan R.D."/>
        </authorList>
    </citation>
    <scope>NUCLEOTIDE SEQUENCE [LARGE SCALE GENOMIC DNA]</scope>
    <source>
        <strain evidence="2 3">NEB 479</strain>
        <plasmid evidence="3">Plasmid pdrdi</plasmid>
    </source>
</reference>
<evidence type="ECO:0000313" key="3">
    <source>
        <dbReference type="Proteomes" id="UP000253744"/>
    </source>
</evidence>
<geneLocation type="plasmid" evidence="3">
    <name>pdrdi</name>
</geneLocation>
<sequence>MFFAGEGEADQCQPRTLGIQLPVTVVVQAEGEGIAGESLAHADWSGELHFIIHGGQTLGVQFVDQRLRHQEGCAEALNDGQGNVLEDHSGHQNSPFTWRDDEG</sequence>